<reference evidence="2" key="1">
    <citation type="submission" date="2019-08" db="EMBL/GenBank/DDBJ databases">
        <authorList>
            <person name="Kucharzyk K."/>
            <person name="Murdoch R.W."/>
            <person name="Higgins S."/>
            <person name="Loffler F."/>
        </authorList>
    </citation>
    <scope>NUCLEOTIDE SEQUENCE</scope>
</reference>
<keyword evidence="2" id="KW-0808">Transferase</keyword>
<dbReference type="EC" id="2.4.1.315" evidence="2"/>
<dbReference type="InterPro" id="IPR050519">
    <property type="entry name" value="Glycosyltransf_28_UgtP"/>
</dbReference>
<protein>
    <submittedName>
        <fullName evidence="2">Processive diacylglycerol beta-glucosyltransferase</fullName>
        <ecNumber evidence="2">2.4.1.315</ecNumber>
    </submittedName>
</protein>
<dbReference type="SUPFAM" id="SSF53756">
    <property type="entry name" value="UDP-Glycosyltransferase/glycogen phosphorylase"/>
    <property type="match status" value="1"/>
</dbReference>
<evidence type="ECO:0000313" key="2">
    <source>
        <dbReference type="EMBL" id="MPN61540.1"/>
    </source>
</evidence>
<gene>
    <name evidence="2" type="primary">ugtP_31</name>
    <name evidence="2" type="ORF">SDC9_209278</name>
</gene>
<comment type="caution">
    <text evidence="2">The sequence shown here is derived from an EMBL/GenBank/DDBJ whole genome shotgun (WGS) entry which is preliminary data.</text>
</comment>
<dbReference type="InterPro" id="IPR007235">
    <property type="entry name" value="Glyco_trans_28_C"/>
</dbReference>
<dbReference type="Gene3D" id="3.40.50.2000">
    <property type="entry name" value="Glycogen Phosphorylase B"/>
    <property type="match status" value="1"/>
</dbReference>
<name>A0A645JEL3_9ZZZZ</name>
<accession>A0A645JEL3</accession>
<keyword evidence="2" id="KW-0328">Glycosyltransferase</keyword>
<sequence>MPELMAAADVLITKAGPGTISEGFISGLPIILYSRLPGQEEGNVLYVIGEGAGTWAPEPAMVVSVIQNWLKHPDRLSETTAASRSVARPLAARQIAQHLMKVVRGE</sequence>
<dbReference type="EMBL" id="VSSQ01138281">
    <property type="protein sequence ID" value="MPN61540.1"/>
    <property type="molecule type" value="Genomic_DNA"/>
</dbReference>
<dbReference type="PANTHER" id="PTHR43025">
    <property type="entry name" value="MONOGALACTOSYLDIACYLGLYCEROL SYNTHASE"/>
    <property type="match status" value="1"/>
</dbReference>
<organism evidence="2">
    <name type="scientific">bioreactor metagenome</name>
    <dbReference type="NCBI Taxonomy" id="1076179"/>
    <lineage>
        <taxon>unclassified sequences</taxon>
        <taxon>metagenomes</taxon>
        <taxon>ecological metagenomes</taxon>
    </lineage>
</organism>
<feature type="domain" description="Glycosyl transferase family 28 C-terminal" evidence="1">
    <location>
        <begin position="1"/>
        <end position="87"/>
    </location>
</feature>
<dbReference type="GO" id="GO:0016758">
    <property type="term" value="F:hexosyltransferase activity"/>
    <property type="evidence" value="ECO:0007669"/>
    <property type="project" value="InterPro"/>
</dbReference>
<dbReference type="Pfam" id="PF04101">
    <property type="entry name" value="Glyco_tran_28_C"/>
    <property type="match status" value="1"/>
</dbReference>
<proteinExistence type="predicted"/>
<evidence type="ECO:0000259" key="1">
    <source>
        <dbReference type="Pfam" id="PF04101"/>
    </source>
</evidence>
<dbReference type="AlphaFoldDB" id="A0A645JEL3"/>
<dbReference type="PANTHER" id="PTHR43025:SF3">
    <property type="entry name" value="MONOGALACTOSYLDIACYLGLYCEROL SYNTHASE 1, CHLOROPLASTIC"/>
    <property type="match status" value="1"/>
</dbReference>